<feature type="compositionally biased region" description="Polar residues" evidence="1">
    <location>
        <begin position="532"/>
        <end position="543"/>
    </location>
</feature>
<evidence type="ECO:0000256" key="1">
    <source>
        <dbReference type="SAM" id="MobiDB-lite"/>
    </source>
</evidence>
<dbReference type="AlphaFoldDB" id="A0A2A2LSZ0"/>
<feature type="compositionally biased region" description="Low complexity" evidence="1">
    <location>
        <begin position="1006"/>
        <end position="1016"/>
    </location>
</feature>
<feature type="compositionally biased region" description="Gly residues" evidence="1">
    <location>
        <begin position="176"/>
        <end position="189"/>
    </location>
</feature>
<dbReference type="GO" id="GO:0034063">
    <property type="term" value="P:stress granule assembly"/>
    <property type="evidence" value="ECO:0007669"/>
    <property type="project" value="TreeGrafter"/>
</dbReference>
<feature type="compositionally biased region" description="Low complexity" evidence="1">
    <location>
        <begin position="1193"/>
        <end position="1217"/>
    </location>
</feature>
<dbReference type="EMBL" id="LIAE01006478">
    <property type="protein sequence ID" value="PAV89067.1"/>
    <property type="molecule type" value="Genomic_DNA"/>
</dbReference>
<dbReference type="PANTHER" id="PTHR12854:SF7">
    <property type="entry name" value="ATAXIN-2 HOMOLOG"/>
    <property type="match status" value="1"/>
</dbReference>
<dbReference type="InterPro" id="IPR009604">
    <property type="entry name" value="LsmAD_domain"/>
</dbReference>
<dbReference type="OrthoDB" id="2275718at2759"/>
<feature type="region of interest" description="Disordered" evidence="1">
    <location>
        <begin position="137"/>
        <end position="549"/>
    </location>
</feature>
<feature type="region of interest" description="Disordered" evidence="1">
    <location>
        <begin position="1079"/>
        <end position="1104"/>
    </location>
</feature>
<feature type="compositionally biased region" description="Gly residues" evidence="1">
    <location>
        <begin position="753"/>
        <end position="766"/>
    </location>
</feature>
<feature type="compositionally biased region" description="Polar residues" evidence="1">
    <location>
        <begin position="871"/>
        <end position="883"/>
    </location>
</feature>
<sequence>MKFKFVDIVAITTILEEQKGKMTRDFITDRDYNLVTHNANGEDVELEAWEGDGDVVDVDIEDHRPNYNNRRGNRNNNGWSVKDMFETNEKKFSVKSTFDDNLTQYTTVEKYEGTEEQQREADRLARLIEQDSKSSYYTKLENDDDERDLDKETRFEDGEHDDRRGRDYRDRRGPQGNKGGMQGQGGRSGQSGRQAQYGSPSNQQPITNRRAEGLKSGLNRGSGPGSQRFGSGGMQQTQGGSAYGAQKQGNYGGQKRDSDYGEWQNPSLSQSGRDSVPSSTAGSSSGVSMQQQQQRGGPSAGSNAGGRHDGSGQQGKTADYKMMLERNEKHKQQQAGEQKQGQSTRVTELKVWHEDFSDRYKENPQQQGQAQTAAEAQAVAGQSRSSGSAWHKGPPAGLLNNAQPQQTPPNNLQNARATESPASSDPSSFTRPSPDPPASIAKDVSPSAQQQPQLDSAHSISAAPVDAHDDHTQQAAQTEGQAKEGSEKSAATGEKKSDSEADSSTDKTEQGSVKGKMTFKFNPNAEEFKPRSMSSSTQQSGVMPTSGAPPLQPAAPMMMGPGMGPAALGPPTGQMIALPPGAAGSVVVMQPVMTQGVPMSAAGGAQSTVGMAPPPMMHGQPIMYAGGPANTAPQYHAGYPSQWQMMQTAGQGMAMAAAASQRQSTAGAAPQQIAFLQGPQRRSNQAAVMMPQTSTAAQWQGPMIVGNPPMMQMPYPSAYPTAYPTSAAGMAGPPQAGQQFAQNMQQQSLMSGAGPGVNQQGGGPPAGGMQQTQAGGPPMQPALAAQQGMYHQPANRGFTPQMAYMPQQPGMQPSMPPGNRMYGQQQMGAHQQIQPQQIQDMAQAQGVHYQVNEVYSPYLAAHQHQMFIQQGTPHTPHSQTPSIAASPYYNPSPATTGSHPSHHQTHRTTPLNPHTHSHSIHRQSSQTDGRRSTTSFKNNNHGSDRDRDRNGGPNSAQSSQPPTPGPGQGPGNMPSQSPAQPQPTPTPSIAGGARSGSPAMSTSGAPPQSYPHYMPPQHHHPTAGPMVLTSATAAGHPNHPAVVAAQHQMQQQQQSFYPTAIYYQQGGMVIPYPSTMGGVHQGAGAQPGGPHEGGPPHSHASMDGSMMAVHPQQQQAYGMQGGQEQYNQQNYMAVTGPPYFHQQQQQQQSMSRQNSVPQQQQQQQQQPSSNSGAASMTTSATSAVSQPPPSQTPAAGHSSSAASSAGGSQSPPQGSAN</sequence>
<feature type="compositionally biased region" description="Polar residues" evidence="1">
    <location>
        <begin position="264"/>
        <end position="273"/>
    </location>
</feature>
<dbReference type="STRING" id="2018661.A0A2A2LSZ0"/>
<proteinExistence type="predicted"/>
<feature type="region of interest" description="Disordered" evidence="1">
    <location>
        <begin position="1140"/>
        <end position="1217"/>
    </location>
</feature>
<gene>
    <name evidence="3" type="ORF">WR25_08925</name>
</gene>
<organism evidence="3 4">
    <name type="scientific">Diploscapter pachys</name>
    <dbReference type="NCBI Taxonomy" id="2018661"/>
    <lineage>
        <taxon>Eukaryota</taxon>
        <taxon>Metazoa</taxon>
        <taxon>Ecdysozoa</taxon>
        <taxon>Nematoda</taxon>
        <taxon>Chromadorea</taxon>
        <taxon>Rhabditida</taxon>
        <taxon>Rhabditina</taxon>
        <taxon>Rhabditomorpha</taxon>
        <taxon>Rhabditoidea</taxon>
        <taxon>Rhabditidae</taxon>
        <taxon>Diploscapter</taxon>
    </lineage>
</organism>
<dbReference type="PANTHER" id="PTHR12854">
    <property type="entry name" value="ATAXIN 2-RELATED"/>
    <property type="match status" value="1"/>
</dbReference>
<feature type="compositionally biased region" description="Low complexity" evidence="1">
    <location>
        <begin position="190"/>
        <end position="199"/>
    </location>
</feature>
<feature type="compositionally biased region" description="Basic and acidic residues" evidence="1">
    <location>
        <begin position="318"/>
        <end position="331"/>
    </location>
</feature>
<dbReference type="GO" id="GO:0010494">
    <property type="term" value="C:cytoplasmic stress granule"/>
    <property type="evidence" value="ECO:0007669"/>
    <property type="project" value="TreeGrafter"/>
</dbReference>
<feature type="compositionally biased region" description="Low complexity" evidence="1">
    <location>
        <begin position="333"/>
        <end position="342"/>
    </location>
</feature>
<feature type="compositionally biased region" description="Low complexity" evidence="1">
    <location>
        <begin position="398"/>
        <end position="415"/>
    </location>
</feature>
<comment type="caution">
    <text evidence="3">The sequence shown here is derived from an EMBL/GenBank/DDBJ whole genome shotgun (WGS) entry which is preliminary data.</text>
</comment>
<feature type="compositionally biased region" description="Low complexity" evidence="1">
    <location>
        <begin position="1158"/>
        <end position="1185"/>
    </location>
</feature>
<feature type="region of interest" description="Disordered" evidence="1">
    <location>
        <begin position="871"/>
        <end position="1034"/>
    </location>
</feature>
<feature type="compositionally biased region" description="Gly residues" evidence="1">
    <location>
        <begin position="1079"/>
        <end position="1092"/>
    </location>
</feature>
<feature type="compositionally biased region" description="Low complexity" evidence="1">
    <location>
        <begin position="365"/>
        <end position="382"/>
    </location>
</feature>
<feature type="compositionally biased region" description="Polar residues" evidence="1">
    <location>
        <begin position="446"/>
        <end position="459"/>
    </location>
</feature>
<feature type="compositionally biased region" description="Basic and acidic residues" evidence="1">
    <location>
        <begin position="481"/>
        <end position="509"/>
    </location>
</feature>
<dbReference type="SMART" id="SM01272">
    <property type="entry name" value="LsmAD"/>
    <property type="match status" value="1"/>
</dbReference>
<accession>A0A2A2LSZ0</accession>
<dbReference type="Proteomes" id="UP000218231">
    <property type="component" value="Unassembled WGS sequence"/>
</dbReference>
<dbReference type="GO" id="GO:0003729">
    <property type="term" value="F:mRNA binding"/>
    <property type="evidence" value="ECO:0007669"/>
    <property type="project" value="TreeGrafter"/>
</dbReference>
<feature type="compositionally biased region" description="Polar residues" evidence="1">
    <location>
        <begin position="416"/>
        <end position="431"/>
    </location>
</feature>
<feature type="compositionally biased region" description="Low complexity" evidence="1">
    <location>
        <begin position="767"/>
        <end position="777"/>
    </location>
</feature>
<name>A0A2A2LSZ0_9BILA</name>
<feature type="compositionally biased region" description="Low complexity" evidence="1">
    <location>
        <begin position="275"/>
        <end position="302"/>
    </location>
</feature>
<feature type="domain" description="LsmAD" evidence="2">
    <location>
        <begin position="92"/>
        <end position="159"/>
    </location>
</feature>
<evidence type="ECO:0000259" key="2">
    <source>
        <dbReference type="SMART" id="SM01272"/>
    </source>
</evidence>
<evidence type="ECO:0000313" key="4">
    <source>
        <dbReference type="Proteomes" id="UP000218231"/>
    </source>
</evidence>
<reference evidence="3 4" key="1">
    <citation type="journal article" date="2017" name="Curr. Biol.">
        <title>Genome architecture and evolution of a unichromosomal asexual nematode.</title>
        <authorList>
            <person name="Fradin H."/>
            <person name="Zegar C."/>
            <person name="Gutwein M."/>
            <person name="Lucas J."/>
            <person name="Kovtun M."/>
            <person name="Corcoran D."/>
            <person name="Baugh L.R."/>
            <person name="Kiontke K."/>
            <person name="Gunsalus K."/>
            <person name="Fitch D.H."/>
            <person name="Piano F."/>
        </authorList>
    </citation>
    <scope>NUCLEOTIDE SEQUENCE [LARGE SCALE GENOMIC DNA]</scope>
    <source>
        <strain evidence="3">PF1309</strain>
    </source>
</reference>
<feature type="compositionally biased region" description="Polar residues" evidence="1">
    <location>
        <begin position="922"/>
        <end position="941"/>
    </location>
</feature>
<feature type="region of interest" description="Disordered" evidence="1">
    <location>
        <begin position="749"/>
        <end position="779"/>
    </location>
</feature>
<feature type="compositionally biased region" description="Basic and acidic residues" evidence="1">
    <location>
        <begin position="347"/>
        <end position="362"/>
    </location>
</feature>
<evidence type="ECO:0000313" key="3">
    <source>
        <dbReference type="EMBL" id="PAV89067.1"/>
    </source>
</evidence>
<feature type="compositionally biased region" description="Basic and acidic residues" evidence="1">
    <location>
        <begin position="148"/>
        <end position="173"/>
    </location>
</feature>
<protein>
    <recommendedName>
        <fullName evidence="2">LsmAD domain-containing protein</fullName>
    </recommendedName>
</protein>
<dbReference type="InterPro" id="IPR045117">
    <property type="entry name" value="ATXN2-like"/>
</dbReference>
<keyword evidence="4" id="KW-1185">Reference proteome</keyword>